<gene>
    <name evidence="1" type="ORF">EJD97_019432</name>
</gene>
<evidence type="ECO:0008006" key="2">
    <source>
        <dbReference type="Google" id="ProtNLM"/>
    </source>
</evidence>
<sequence>MPWMMCRFLRVGDDVSGVLPGHDTQAFSDEVYKIVHDMGVSSREKVELSLNQLKEVAKVWYTQWKDNRPVKSGLIEWEEFKEAFLGKYFPHAKEEEYRMTILQNDMNLCRIIVYDQSIEESKLERRGRDVKRGRTDKQVDRPTFSNCGKKHFGKCLAGTSGCYGCEKNDNKKNHLYALLANKEANLDEEVDPTP</sequence>
<name>A0A6N2CDK9_SOLCI</name>
<evidence type="ECO:0000313" key="1">
    <source>
        <dbReference type="EMBL" id="TMX02872.1"/>
    </source>
</evidence>
<dbReference type="EMBL" id="RXGB01000547">
    <property type="protein sequence ID" value="TMX02872.1"/>
    <property type="molecule type" value="Genomic_DNA"/>
</dbReference>
<comment type="caution">
    <text evidence="1">The sequence shown here is derived from an EMBL/GenBank/DDBJ whole genome shotgun (WGS) entry which is preliminary data.</text>
</comment>
<dbReference type="AlphaFoldDB" id="A0A6N2CDK9"/>
<proteinExistence type="predicted"/>
<protein>
    <recommendedName>
        <fullName evidence="2">Retrotransposon gag domain-containing protein</fullName>
    </recommendedName>
</protein>
<reference evidence="1" key="1">
    <citation type="submission" date="2019-05" db="EMBL/GenBank/DDBJ databases">
        <title>The de novo reference genome and transcriptome assemblies of the wild tomato species Solanum chilense.</title>
        <authorList>
            <person name="Stam R."/>
            <person name="Nosenko T."/>
            <person name="Hoerger A.C."/>
            <person name="Stephan W."/>
            <person name="Seidel M.A."/>
            <person name="Kuhn J.M.M."/>
            <person name="Haberer G."/>
            <person name="Tellier A."/>
        </authorList>
    </citation>
    <scope>NUCLEOTIDE SEQUENCE</scope>
    <source>
        <tissue evidence="1">Mature leaves</tissue>
    </source>
</reference>
<accession>A0A6N2CDK9</accession>
<organism evidence="1">
    <name type="scientific">Solanum chilense</name>
    <name type="common">Tomato</name>
    <name type="synonym">Lycopersicon chilense</name>
    <dbReference type="NCBI Taxonomy" id="4083"/>
    <lineage>
        <taxon>Eukaryota</taxon>
        <taxon>Viridiplantae</taxon>
        <taxon>Streptophyta</taxon>
        <taxon>Embryophyta</taxon>
        <taxon>Tracheophyta</taxon>
        <taxon>Spermatophyta</taxon>
        <taxon>Magnoliopsida</taxon>
        <taxon>eudicotyledons</taxon>
        <taxon>Gunneridae</taxon>
        <taxon>Pentapetalae</taxon>
        <taxon>asterids</taxon>
        <taxon>lamiids</taxon>
        <taxon>Solanales</taxon>
        <taxon>Solanaceae</taxon>
        <taxon>Solanoideae</taxon>
        <taxon>Solaneae</taxon>
        <taxon>Solanum</taxon>
        <taxon>Solanum subgen. Lycopersicon</taxon>
    </lineage>
</organism>